<dbReference type="InterPro" id="IPR024078">
    <property type="entry name" value="LmbE-like_dom_sf"/>
</dbReference>
<comment type="caution">
    <text evidence="2">The sequence shown here is derived from an EMBL/GenBank/DDBJ whole genome shotgun (WGS) entry which is preliminary data.</text>
</comment>
<protein>
    <submittedName>
        <fullName evidence="2">N-acetylglucosaminyl deacetylase, LmbE family</fullName>
    </submittedName>
</protein>
<dbReference type="Pfam" id="PF02585">
    <property type="entry name" value="PIG-L"/>
    <property type="match status" value="1"/>
</dbReference>
<dbReference type="PANTHER" id="PTHR12993:SF11">
    <property type="entry name" value="N-ACETYLGLUCOSAMINYL-PHOSPHATIDYLINOSITOL DE-N-ACETYLASE"/>
    <property type="match status" value="1"/>
</dbReference>
<dbReference type="PANTHER" id="PTHR12993">
    <property type="entry name" value="N-ACETYLGLUCOSAMINYL-PHOSPHATIDYLINOSITOL DE-N-ACETYLASE-RELATED"/>
    <property type="match status" value="1"/>
</dbReference>
<dbReference type="AlphaFoldDB" id="A0A8X8IDE7"/>
<dbReference type="Gene3D" id="3.40.50.10320">
    <property type="entry name" value="LmbE-like"/>
    <property type="match status" value="1"/>
</dbReference>
<reference evidence="2 3" key="1">
    <citation type="submission" date="2016-10" db="EMBL/GenBank/DDBJ databases">
        <authorList>
            <person name="Varghese N."/>
            <person name="Submissions S."/>
        </authorList>
    </citation>
    <scope>NUCLEOTIDE SEQUENCE [LARGE SCALE GENOMIC DNA]</scope>
    <source>
        <strain evidence="2 3">DSM 25353</strain>
    </source>
</reference>
<dbReference type="EMBL" id="FNNO01000001">
    <property type="protein sequence ID" value="SDW11512.1"/>
    <property type="molecule type" value="Genomic_DNA"/>
</dbReference>
<evidence type="ECO:0000256" key="1">
    <source>
        <dbReference type="SAM" id="SignalP"/>
    </source>
</evidence>
<dbReference type="SUPFAM" id="SSF52317">
    <property type="entry name" value="Class I glutamine amidotransferase-like"/>
    <property type="match status" value="1"/>
</dbReference>
<evidence type="ECO:0000313" key="2">
    <source>
        <dbReference type="EMBL" id="SDW11512.1"/>
    </source>
</evidence>
<gene>
    <name evidence="2" type="ORF">SAMN05444410_101270</name>
</gene>
<accession>A0A8X8IDE7</accession>
<keyword evidence="3" id="KW-1185">Reference proteome</keyword>
<sequence length="848" mass="94946">MMSKRWLILLAGCCTAIIAGGQTPAIYNSADIYLQLKKLKVLGTVLYVAAHPDDENNSLLPYLAKEKLYRTAYLSLTRGEGGQNLIGSEQGVELGLIRTQELLAARRVDGAEQYFSRAYEFGFSKHAEEALHLWDSDKVLGDIVWTIRKLQPDVIITRFPGDARAGHGHHAASSILANQAFKAAADSTRFPEQFKLDPALKPWQAKRILWNTYNFGNINTTAGDQLQMEVGAYDPLLGVSAGDLGGEARSMHKSQGEGRPWRKGKLYEYFATTGGEAPQHELMDGVATDWTRVSGGDKIQAQIDAIIAHYQFTSPEASVPALVALYKQMLKILRPNSDAIVRQKIDEVKELILHCAGLYMEATTQQETVLSSDTVVVNCFVNKRNNANALIYGIWVNNNVQDTVLQQSLETNQNYNYPIKITPGNMVALSSQPYWLLKQRQKEGMFEVPDERLIGKAWNDAAFNAVFKLEIEGVSFFVTVPVQYKYTDPTKGELYQPFIMAPHMELYLSPDVALLNVKDQHGKQLADSMIHVVYRPNFSAHAVPATLYVMQNKVHTIFQDQPSDLEKGKRYVVDVPIKQVYDSAKGRYIEGAIEIQLGNKKMTFPNFFKSIEYPHIPNMHYFFRDHVKFVNEEVKVVGKKIAYIPGSGDAIPDALIQMGFEVKQLSDADITSENLKQFDAIITGVRAYNLHEYLSNKYDVLMHYVEQGGNLIVQYVRNMQVGSNKAKVGPYAFAISTGSRVTEEEAPVHFLLPEHPVLNYPNKITDADFAGWVQERSTYQADQPDAHYEAPLGMHDQNEKESNGSLITAKYGKGNFAYVSLVLFRQLPAGVPGAYRLLANLIALPKNK</sequence>
<feature type="chain" id="PRO_5036466079" evidence="1">
    <location>
        <begin position="22"/>
        <end position="848"/>
    </location>
</feature>
<organism evidence="2 3">
    <name type="scientific">Hydrobacter penzbergensis</name>
    <dbReference type="NCBI Taxonomy" id="1235997"/>
    <lineage>
        <taxon>Bacteria</taxon>
        <taxon>Pseudomonadati</taxon>
        <taxon>Bacteroidota</taxon>
        <taxon>Chitinophagia</taxon>
        <taxon>Chitinophagales</taxon>
        <taxon>Chitinophagaceae</taxon>
        <taxon>Hydrobacter</taxon>
    </lineage>
</organism>
<dbReference type="RefSeq" id="WP_092721437.1">
    <property type="nucleotide sequence ID" value="NZ_FNNO01000001.1"/>
</dbReference>
<keyword evidence="1" id="KW-0732">Signal</keyword>
<dbReference type="SUPFAM" id="SSF102588">
    <property type="entry name" value="LmbE-like"/>
    <property type="match status" value="1"/>
</dbReference>
<name>A0A8X8IDE7_9BACT</name>
<proteinExistence type="predicted"/>
<dbReference type="Proteomes" id="UP000198711">
    <property type="component" value="Unassembled WGS sequence"/>
</dbReference>
<dbReference type="InterPro" id="IPR003737">
    <property type="entry name" value="GlcNAc_PI_deacetylase-related"/>
</dbReference>
<evidence type="ECO:0000313" key="3">
    <source>
        <dbReference type="Proteomes" id="UP000198711"/>
    </source>
</evidence>
<dbReference type="GO" id="GO:0016811">
    <property type="term" value="F:hydrolase activity, acting on carbon-nitrogen (but not peptide) bonds, in linear amides"/>
    <property type="evidence" value="ECO:0007669"/>
    <property type="project" value="TreeGrafter"/>
</dbReference>
<feature type="signal peptide" evidence="1">
    <location>
        <begin position="1"/>
        <end position="21"/>
    </location>
</feature>
<dbReference type="InterPro" id="IPR029062">
    <property type="entry name" value="Class_I_gatase-like"/>
</dbReference>